<comment type="caution">
    <text evidence="3">The sequence shown here is derived from an EMBL/GenBank/DDBJ whole genome shotgun (WGS) entry which is preliminary data.</text>
</comment>
<feature type="coiled-coil region" evidence="1">
    <location>
        <begin position="65"/>
        <end position="99"/>
    </location>
</feature>
<dbReference type="AlphaFoldDB" id="A0A7V7S529"/>
<dbReference type="RefSeq" id="WP_151627399.1">
    <property type="nucleotide sequence ID" value="NZ_WBPG01000026.1"/>
</dbReference>
<protein>
    <submittedName>
        <fullName evidence="3">Uncharacterized protein</fullName>
    </submittedName>
</protein>
<sequence>MDKQHSSTFTSSTTSSDPIPKEDKVLEKEITSVIRDVLNELKINLKLQKPQVKRDVRNMGAANKQEILKNTQERLQSILTNAQEQIRTRIEKIQNEEEAVIVPIEEKTEKEQENK</sequence>
<proteinExistence type="predicted"/>
<feature type="region of interest" description="Disordered" evidence="2">
    <location>
        <begin position="1"/>
        <end position="23"/>
    </location>
</feature>
<dbReference type="Proteomes" id="UP000470409">
    <property type="component" value="Unassembled WGS sequence"/>
</dbReference>
<evidence type="ECO:0000313" key="4">
    <source>
        <dbReference type="Proteomes" id="UP000470409"/>
    </source>
</evidence>
<evidence type="ECO:0000256" key="2">
    <source>
        <dbReference type="SAM" id="MobiDB-lite"/>
    </source>
</evidence>
<feature type="compositionally biased region" description="Low complexity" evidence="2">
    <location>
        <begin position="1"/>
        <end position="16"/>
    </location>
</feature>
<keyword evidence="1" id="KW-0175">Coiled coil</keyword>
<accession>A0A7V7S529</accession>
<evidence type="ECO:0000313" key="3">
    <source>
        <dbReference type="EMBL" id="KAB2441364.1"/>
    </source>
</evidence>
<organism evidence="3 4">
    <name type="scientific">Bacillus luti</name>
    <dbReference type="NCBI Taxonomy" id="2026191"/>
    <lineage>
        <taxon>Bacteria</taxon>
        <taxon>Bacillati</taxon>
        <taxon>Bacillota</taxon>
        <taxon>Bacilli</taxon>
        <taxon>Bacillales</taxon>
        <taxon>Bacillaceae</taxon>
        <taxon>Bacillus</taxon>
        <taxon>Bacillus cereus group</taxon>
    </lineage>
</organism>
<evidence type="ECO:0000256" key="1">
    <source>
        <dbReference type="SAM" id="Coils"/>
    </source>
</evidence>
<name>A0A7V7S529_9BACI</name>
<reference evidence="3 4" key="1">
    <citation type="submission" date="2019-10" db="EMBL/GenBank/DDBJ databases">
        <title>Bacillus from the desert of Cuatro Cinegas, Coahuila.</title>
        <authorList>
            <person name="Olmedo-Alvarez G."/>
            <person name="Saldana S."/>
            <person name="Barcelo D."/>
        </authorList>
    </citation>
    <scope>NUCLEOTIDE SEQUENCE [LARGE SCALE GENOMIC DNA]</scope>
    <source>
        <strain evidence="3 4">CH155b_5T</strain>
    </source>
</reference>
<dbReference type="EMBL" id="WBPG01000026">
    <property type="protein sequence ID" value="KAB2441364.1"/>
    <property type="molecule type" value="Genomic_DNA"/>
</dbReference>
<gene>
    <name evidence="3" type="ORF">F8163_21630</name>
</gene>